<name>A0A1X9ZNE0_DERRE</name>
<dbReference type="PANTHER" id="PTHR41151">
    <property type="entry name" value="PARTNER OF BURSICON"/>
    <property type="match status" value="1"/>
</dbReference>
<reference evidence="5" key="1">
    <citation type="journal article" date="2017" name="Peptides">
        <title>Neuropeptides predicted from the transcriptome analysis of the gray garden slug Deroceras reticulatum.</title>
        <authorList>
            <person name="Ahn S.J."/>
            <person name="Martin R."/>
            <person name="Rao S."/>
            <person name="Choi M.Y."/>
        </authorList>
    </citation>
    <scope>NUCLEOTIDE SEQUENCE</scope>
</reference>
<dbReference type="InterPro" id="IPR029034">
    <property type="entry name" value="Cystine-knot_cytokine"/>
</dbReference>
<dbReference type="GO" id="GO:0031395">
    <property type="term" value="C:bursicon neuropeptide hormone complex"/>
    <property type="evidence" value="ECO:0007669"/>
    <property type="project" value="InterPro"/>
</dbReference>
<keyword evidence="3" id="KW-0732">Signal</keyword>
<accession>A0A1X9ZNE0</accession>
<evidence type="ECO:0000256" key="1">
    <source>
        <dbReference type="ARBA" id="ARBA00023157"/>
    </source>
</evidence>
<sequence>MISTSDLCQLLTLVASVGLSSAVVGGTDNCMFQDSTVHIDKDLLITRNGETFRSNCLGTVSMKKCEGTCDSAVTPSVQSPDGFRKNCRCCRETATRDRTVSLSCYQGSQVINDFHQEITVKEVTGCHCQECHD</sequence>
<comment type="caution">
    <text evidence="2">Lacks conserved residue(s) required for the propagation of feature annotation.</text>
</comment>
<evidence type="ECO:0000313" key="5">
    <source>
        <dbReference type="EMBL" id="ARS73218.1"/>
    </source>
</evidence>
<dbReference type="AlphaFoldDB" id="A0A1X9ZNE0"/>
<dbReference type="InterPro" id="IPR034441">
    <property type="entry name" value="Bursicon_suB"/>
</dbReference>
<keyword evidence="1" id="KW-1015">Disulfide bond</keyword>
<evidence type="ECO:0000256" key="3">
    <source>
        <dbReference type="SAM" id="SignalP"/>
    </source>
</evidence>
<protein>
    <submittedName>
        <fullName evidence="5">Bursicon beta</fullName>
    </submittedName>
</protein>
<dbReference type="GO" id="GO:0001664">
    <property type="term" value="F:G protein-coupled receptor binding"/>
    <property type="evidence" value="ECO:0007669"/>
    <property type="project" value="InterPro"/>
</dbReference>
<evidence type="ECO:0000259" key="4">
    <source>
        <dbReference type="PROSITE" id="PS01225"/>
    </source>
</evidence>
<feature type="signal peptide" evidence="3">
    <location>
        <begin position="1"/>
        <end position="22"/>
    </location>
</feature>
<reference evidence="5" key="2">
    <citation type="submission" date="2017-04" db="EMBL/GenBank/DDBJ databases">
        <authorList>
            <person name="Afonso C.L."/>
            <person name="Miller P.J."/>
            <person name="Scott M.A."/>
            <person name="Spackman E."/>
            <person name="Goraichik I."/>
            <person name="Dimitrov K.M."/>
            <person name="Suarez D.L."/>
            <person name="Swayne D.E."/>
        </authorList>
    </citation>
    <scope>NUCLEOTIDE SEQUENCE</scope>
</reference>
<dbReference type="PROSITE" id="PS01225">
    <property type="entry name" value="CTCK_2"/>
    <property type="match status" value="1"/>
</dbReference>
<dbReference type="GO" id="GO:0007186">
    <property type="term" value="P:G protein-coupled receptor signaling pathway"/>
    <property type="evidence" value="ECO:0007669"/>
    <property type="project" value="TreeGrafter"/>
</dbReference>
<organism evidence="5">
    <name type="scientific">Deroceras reticulatum</name>
    <name type="common">Gray garden slug</name>
    <dbReference type="NCBI Taxonomy" id="145610"/>
    <lineage>
        <taxon>Eukaryota</taxon>
        <taxon>Metazoa</taxon>
        <taxon>Spiralia</taxon>
        <taxon>Lophotrochozoa</taxon>
        <taxon>Mollusca</taxon>
        <taxon>Gastropoda</taxon>
        <taxon>Heterobranchia</taxon>
        <taxon>Euthyneura</taxon>
        <taxon>Panpulmonata</taxon>
        <taxon>Eupulmonata</taxon>
        <taxon>Stylommatophora</taxon>
        <taxon>Helicina</taxon>
        <taxon>Limacoidea</taxon>
        <taxon>Agriolimacidae</taxon>
        <taxon>Deroceras</taxon>
    </lineage>
</organism>
<dbReference type="PANTHER" id="PTHR41151:SF1">
    <property type="entry name" value="PARTNER OF BURSICON"/>
    <property type="match status" value="1"/>
</dbReference>
<dbReference type="EMBL" id="MF033100">
    <property type="protein sequence ID" value="ARS73218.1"/>
    <property type="molecule type" value="mRNA"/>
</dbReference>
<evidence type="ECO:0000256" key="2">
    <source>
        <dbReference type="PROSITE-ProRule" id="PRU00039"/>
    </source>
</evidence>
<dbReference type="SMART" id="SM00041">
    <property type="entry name" value="CT"/>
    <property type="match status" value="1"/>
</dbReference>
<dbReference type="InterPro" id="IPR006207">
    <property type="entry name" value="Cys_knot_C"/>
</dbReference>
<feature type="chain" id="PRO_5013231228" evidence="3">
    <location>
        <begin position="23"/>
        <end position="133"/>
    </location>
</feature>
<dbReference type="GO" id="GO:0005184">
    <property type="term" value="F:neuropeptide hormone activity"/>
    <property type="evidence" value="ECO:0007669"/>
    <property type="project" value="InterPro"/>
</dbReference>
<feature type="domain" description="CTCK" evidence="4">
    <location>
        <begin position="30"/>
        <end position="127"/>
    </location>
</feature>
<proteinExistence type="evidence at transcript level"/>
<dbReference type="Gene3D" id="2.10.90.10">
    <property type="entry name" value="Cystine-knot cytokines"/>
    <property type="match status" value="1"/>
</dbReference>